<dbReference type="OrthoDB" id="1055148at2759"/>
<dbReference type="InterPro" id="IPR017972">
    <property type="entry name" value="Cyt_P450_CS"/>
</dbReference>
<comment type="cofactor">
    <cofactor evidence="1 7">
        <name>heme</name>
        <dbReference type="ChEBI" id="CHEBI:30413"/>
    </cofactor>
</comment>
<evidence type="ECO:0000313" key="11">
    <source>
        <dbReference type="Proteomes" id="UP000005408"/>
    </source>
</evidence>
<evidence type="ECO:0000313" key="10">
    <source>
        <dbReference type="EnsemblMetazoa" id="G23948.1:cds"/>
    </source>
</evidence>
<dbReference type="PROSITE" id="PS00086">
    <property type="entry name" value="CYTOCHROME_P450"/>
    <property type="match status" value="1"/>
</dbReference>
<keyword evidence="9" id="KW-0472">Membrane</keyword>
<name>A0A8W8KK92_MAGGI</name>
<keyword evidence="5 7" id="KW-0408">Iron</keyword>
<dbReference type="PRINTS" id="PR00385">
    <property type="entry name" value="P450"/>
</dbReference>
<proteinExistence type="inferred from homology"/>
<evidence type="ECO:0000256" key="5">
    <source>
        <dbReference type="ARBA" id="ARBA00023004"/>
    </source>
</evidence>
<evidence type="ECO:0000256" key="1">
    <source>
        <dbReference type="ARBA" id="ARBA00001971"/>
    </source>
</evidence>
<evidence type="ECO:0000256" key="6">
    <source>
        <dbReference type="ARBA" id="ARBA00023033"/>
    </source>
</evidence>
<dbReference type="Pfam" id="PF00067">
    <property type="entry name" value="p450"/>
    <property type="match status" value="1"/>
</dbReference>
<keyword evidence="6 8" id="KW-0503">Monooxygenase</keyword>
<dbReference type="SUPFAM" id="SSF48264">
    <property type="entry name" value="Cytochrome P450"/>
    <property type="match status" value="1"/>
</dbReference>
<dbReference type="GO" id="GO:0016705">
    <property type="term" value="F:oxidoreductase activity, acting on paired donors, with incorporation or reduction of molecular oxygen"/>
    <property type="evidence" value="ECO:0007669"/>
    <property type="project" value="InterPro"/>
</dbReference>
<dbReference type="GO" id="GO:0005506">
    <property type="term" value="F:iron ion binding"/>
    <property type="evidence" value="ECO:0007669"/>
    <property type="project" value="InterPro"/>
</dbReference>
<dbReference type="Proteomes" id="UP000005408">
    <property type="component" value="Unassembled WGS sequence"/>
</dbReference>
<dbReference type="FunFam" id="1.10.630.10:FF:000036">
    <property type="entry name" value="CYtochrome P450 family"/>
    <property type="match status" value="1"/>
</dbReference>
<dbReference type="AlphaFoldDB" id="A0A8W8KK92"/>
<feature type="transmembrane region" description="Helical" evidence="9">
    <location>
        <begin position="12"/>
        <end position="35"/>
    </location>
</feature>
<protein>
    <submittedName>
        <fullName evidence="10">Uncharacterized protein</fullName>
    </submittedName>
</protein>
<keyword evidence="9" id="KW-1133">Transmembrane helix</keyword>
<organism evidence="10 11">
    <name type="scientific">Magallana gigas</name>
    <name type="common">Pacific oyster</name>
    <name type="synonym">Crassostrea gigas</name>
    <dbReference type="NCBI Taxonomy" id="29159"/>
    <lineage>
        <taxon>Eukaryota</taxon>
        <taxon>Metazoa</taxon>
        <taxon>Spiralia</taxon>
        <taxon>Lophotrochozoa</taxon>
        <taxon>Mollusca</taxon>
        <taxon>Bivalvia</taxon>
        <taxon>Autobranchia</taxon>
        <taxon>Pteriomorphia</taxon>
        <taxon>Ostreida</taxon>
        <taxon>Ostreoidea</taxon>
        <taxon>Ostreidae</taxon>
        <taxon>Magallana</taxon>
    </lineage>
</organism>
<dbReference type="CDD" id="cd20617">
    <property type="entry name" value="CYP1_2-like"/>
    <property type="match status" value="1"/>
</dbReference>
<dbReference type="InterPro" id="IPR002401">
    <property type="entry name" value="Cyt_P450_E_grp-I"/>
</dbReference>
<dbReference type="InterPro" id="IPR036396">
    <property type="entry name" value="Cyt_P450_sf"/>
</dbReference>
<keyword evidence="4 8" id="KW-0560">Oxidoreductase</keyword>
<evidence type="ECO:0000256" key="7">
    <source>
        <dbReference type="PIRSR" id="PIRSR602401-1"/>
    </source>
</evidence>
<evidence type="ECO:0000256" key="2">
    <source>
        <dbReference type="ARBA" id="ARBA00010617"/>
    </source>
</evidence>
<evidence type="ECO:0000256" key="9">
    <source>
        <dbReference type="SAM" id="Phobius"/>
    </source>
</evidence>
<dbReference type="GO" id="GO:0004497">
    <property type="term" value="F:monooxygenase activity"/>
    <property type="evidence" value="ECO:0007669"/>
    <property type="project" value="UniProtKB-KW"/>
</dbReference>
<dbReference type="Gene3D" id="1.10.630.10">
    <property type="entry name" value="Cytochrome P450"/>
    <property type="match status" value="1"/>
</dbReference>
<dbReference type="OMA" id="MEFRDIM"/>
<feature type="transmembrane region" description="Helical" evidence="9">
    <location>
        <begin position="42"/>
        <end position="61"/>
    </location>
</feature>
<dbReference type="EnsemblMetazoa" id="G23948.1">
    <property type="protein sequence ID" value="G23948.1:cds"/>
    <property type="gene ID" value="G23948"/>
</dbReference>
<dbReference type="PANTHER" id="PTHR24300">
    <property type="entry name" value="CYTOCHROME P450 508A4-RELATED"/>
    <property type="match status" value="1"/>
</dbReference>
<feature type="binding site" description="axial binding residue" evidence="7">
    <location>
        <position position="447"/>
    </location>
    <ligand>
        <name>heme</name>
        <dbReference type="ChEBI" id="CHEBI:30413"/>
    </ligand>
    <ligandPart>
        <name>Fe</name>
        <dbReference type="ChEBI" id="CHEBI:18248"/>
    </ligandPart>
</feature>
<evidence type="ECO:0000256" key="4">
    <source>
        <dbReference type="ARBA" id="ARBA00023002"/>
    </source>
</evidence>
<sequence length="502" mass="57240">MLFSLWTTGASLAIHIDLTTFLVITLLFLIALCVISTPRTDIPGPLALPFVGNLIFFLRMGTRHHEEYLRLNKTYGDIFRLFFGNRMFITICGYENICDAFVRQGSVLSDRPEGLFHHGPGYEEAAPGVLFTSGEAWKRNRRFAMQTMRDIGMGKKIMEEVIADEASVLCADIALSNGKPIDNIRDLLGMSASNIVHYVLFGYRCNHDDERFLTTIKASETIFKAPNLGFHLLPKFVQNFIGTGEEDRLRAQGDASSYLKYQIEEHEKTFNRNNIKDLVDQFLTTITHEEDSNQKLLRMYLMVLELFIAGTDTTATQLEWTILYMMGYPKVQERCYEEIEKVVGLNRSIYYSDRNTLPFVEATLLEVQRVSNITMSLPHVSAEDISIAGYRIPKNTMVTAFFASVHLDPKLYPNPEKFQPERFLGENSGNVNKKEMIIPFSIGPRICPGETLAKAEMFILFANLIQKFKFCKASPDNELSFDGVTGQIRYARPYRVRAEPRN</sequence>
<keyword evidence="11" id="KW-1185">Reference proteome</keyword>
<comment type="similarity">
    <text evidence="2 8">Belongs to the cytochrome P450 family.</text>
</comment>
<accession>A0A8W8KK92</accession>
<dbReference type="InterPro" id="IPR050182">
    <property type="entry name" value="Cytochrome_P450_fam2"/>
</dbReference>
<dbReference type="PRINTS" id="PR00463">
    <property type="entry name" value="EP450I"/>
</dbReference>
<evidence type="ECO:0000256" key="8">
    <source>
        <dbReference type="RuleBase" id="RU000461"/>
    </source>
</evidence>
<reference evidence="10" key="1">
    <citation type="submission" date="2022-08" db="UniProtKB">
        <authorList>
            <consortium name="EnsemblMetazoa"/>
        </authorList>
    </citation>
    <scope>IDENTIFICATION</scope>
    <source>
        <strain evidence="10">05x7-T-G4-1.051#20</strain>
    </source>
</reference>
<dbReference type="InterPro" id="IPR001128">
    <property type="entry name" value="Cyt_P450"/>
</dbReference>
<evidence type="ECO:0000256" key="3">
    <source>
        <dbReference type="ARBA" id="ARBA00022723"/>
    </source>
</evidence>
<keyword evidence="9" id="KW-0812">Transmembrane</keyword>
<dbReference type="GO" id="GO:0020037">
    <property type="term" value="F:heme binding"/>
    <property type="evidence" value="ECO:0007669"/>
    <property type="project" value="InterPro"/>
</dbReference>
<keyword evidence="3 7" id="KW-0479">Metal-binding</keyword>
<keyword evidence="7 8" id="KW-0349">Heme</keyword>